<evidence type="ECO:0000313" key="4">
    <source>
        <dbReference type="Proteomes" id="UP000665043"/>
    </source>
</evidence>
<name>A0ABX7VUH5_9BACI</name>
<feature type="transmembrane region" description="Helical" evidence="1">
    <location>
        <begin position="60"/>
        <end position="80"/>
    </location>
</feature>
<dbReference type="RefSeq" id="WP_209366518.1">
    <property type="nucleotide sequence ID" value="NZ_CP046956.1"/>
</dbReference>
<keyword evidence="1" id="KW-1133">Transmembrane helix</keyword>
<evidence type="ECO:0000256" key="1">
    <source>
        <dbReference type="SAM" id="Phobius"/>
    </source>
</evidence>
<keyword evidence="2" id="KW-0732">Signal</keyword>
<organism evidence="3 4">
    <name type="scientific">Sediminibacillus dalangtanensis</name>
    <dbReference type="NCBI Taxonomy" id="2729421"/>
    <lineage>
        <taxon>Bacteria</taxon>
        <taxon>Bacillati</taxon>
        <taxon>Bacillota</taxon>
        <taxon>Bacilli</taxon>
        <taxon>Bacillales</taxon>
        <taxon>Bacillaceae</taxon>
        <taxon>Sediminibacillus</taxon>
    </lineage>
</organism>
<feature type="chain" id="PRO_5046916874" evidence="2">
    <location>
        <begin position="27"/>
        <end position="113"/>
    </location>
</feature>
<keyword evidence="1" id="KW-0472">Membrane</keyword>
<dbReference type="EMBL" id="CP046956">
    <property type="protein sequence ID" value="QTM97992.1"/>
    <property type="molecule type" value="Genomic_DNA"/>
</dbReference>
<proteinExistence type="predicted"/>
<gene>
    <name evidence="3" type="ORF">ERJ70_00825</name>
</gene>
<sequence>MMKRIHVTTILVIFLSTLSISLSPQANVHPTKGFIDESTIFMLDSHMVPDNETASKDSKIINLSLLAFLTAAFATVHPFLRKRTAIKQWYPHYVTVFYQSSYLRNHRFDLRTL</sequence>
<accession>A0ABX7VUH5</accession>
<dbReference type="Proteomes" id="UP000665043">
    <property type="component" value="Chromosome"/>
</dbReference>
<keyword evidence="4" id="KW-1185">Reference proteome</keyword>
<protein>
    <submittedName>
        <fullName evidence="3">Uncharacterized protein</fullName>
    </submittedName>
</protein>
<reference evidence="3 4" key="1">
    <citation type="submission" date="2019-12" db="EMBL/GenBank/DDBJ databases">
        <title>The whole genome sequencing of a strain isolated from a Mars analog, Dalangtan Playa.</title>
        <authorList>
            <person name="Huang T."/>
        </authorList>
    </citation>
    <scope>NUCLEOTIDE SEQUENCE [LARGE SCALE GENOMIC DNA]</scope>
    <source>
        <strain evidence="3 4">DP4-553-S</strain>
    </source>
</reference>
<keyword evidence="1" id="KW-0812">Transmembrane</keyword>
<evidence type="ECO:0000313" key="3">
    <source>
        <dbReference type="EMBL" id="QTM97992.1"/>
    </source>
</evidence>
<feature type="signal peptide" evidence="2">
    <location>
        <begin position="1"/>
        <end position="26"/>
    </location>
</feature>
<evidence type="ECO:0000256" key="2">
    <source>
        <dbReference type="SAM" id="SignalP"/>
    </source>
</evidence>